<keyword evidence="1" id="KW-0540">Nuclease</keyword>
<feature type="domain" description="Xrn1 N-terminal" evidence="5">
    <location>
        <begin position="108"/>
        <end position="204"/>
    </location>
</feature>
<keyword evidence="2" id="KW-0378">Hydrolase</keyword>
<dbReference type="EMBL" id="BAAFRS010000061">
    <property type="protein sequence ID" value="GAB1220939.1"/>
    <property type="molecule type" value="Genomic_DNA"/>
</dbReference>
<feature type="domain" description="Xrn1 N-terminal" evidence="5">
    <location>
        <begin position="1"/>
        <end position="106"/>
    </location>
</feature>
<evidence type="ECO:0008006" key="9">
    <source>
        <dbReference type="Google" id="ProtNLM"/>
    </source>
</evidence>
<feature type="domain" description="Xrn1 helical" evidence="6">
    <location>
        <begin position="386"/>
        <end position="580"/>
    </location>
</feature>
<accession>A0ABQ0DDK4</accession>
<organism evidence="7 8">
    <name type="scientific">Entamoeba nuttalli</name>
    <dbReference type="NCBI Taxonomy" id="412467"/>
    <lineage>
        <taxon>Eukaryota</taxon>
        <taxon>Amoebozoa</taxon>
        <taxon>Evosea</taxon>
        <taxon>Archamoebae</taxon>
        <taxon>Mastigamoebida</taxon>
        <taxon>Entamoebidae</taxon>
        <taxon>Entamoeba</taxon>
    </lineage>
</organism>
<evidence type="ECO:0000259" key="5">
    <source>
        <dbReference type="Pfam" id="PF03159"/>
    </source>
</evidence>
<name>A0ABQ0DDK4_9EUKA</name>
<dbReference type="PANTHER" id="PTHR12341">
    <property type="entry name" value="5'-&gt;3' EXORIBONUCLEASE"/>
    <property type="match status" value="1"/>
</dbReference>
<feature type="coiled-coil region" evidence="4">
    <location>
        <begin position="227"/>
        <end position="293"/>
    </location>
</feature>
<evidence type="ECO:0000256" key="4">
    <source>
        <dbReference type="SAM" id="Coils"/>
    </source>
</evidence>
<dbReference type="InterPro" id="IPR041412">
    <property type="entry name" value="Xrn1_helical"/>
</dbReference>
<dbReference type="Proteomes" id="UP001628156">
    <property type="component" value="Unassembled WGS sequence"/>
</dbReference>
<dbReference type="Gene3D" id="1.25.40.1050">
    <property type="match status" value="1"/>
</dbReference>
<sequence>MGVPSLYRWLCKTVPNLSRKAKEHFDIDLTRNNPNGREFDNLYIDVNGLIHSSIDKQTIEEVIEHIQNQLMRIIMIVRPRNLLYIAIDGVCPIAKMIQQRKRRFTTDCLEGNAITPGTELMEKISVGIESFILNQMNNKGLDYWRRIKVIVSGVHVPGEGEHKIIEYIRSQERINESHVIYGEDADLLLLSLVLHYDSIFILRKDTRQIFDKNKKGSKPARNGTGKSKVMKDKIKKVENEKIEKEKKELKKVFGSDDDEFLIPFEFANISLISKKLLELSSQYENSIERLELENDFIYLMSIAGNDFLPNIEGIDIYAGALNTVLNIYFQLHSKGIKITENGKVNNNGVLAFFTELAQHEQRLIESQMKTRRGSAQPICGFINIDTNKTIKLGQSGYKERYVQTYFMNKEEYIKDSVKSYLEGMNWVFNYYCGNAFSWKWGYKCHYAPLLCHFVDYFQPVELTTIAEDDGPIHPIEQLIAVLPPKSIHLIPKQLQEIYNLPEFKKTIPEHVIIDAHGQDVSYKGIALVGFPDISLIHQYVEDHIKELNKLEVIRNQLSQEVLFVYNKIPNFSTIIEPTTIDIKHNEIKGILKEMKYSLHSFYYPVQHGVTKELQNDLILGYYFIHSLQ</sequence>
<dbReference type="PANTHER" id="PTHR12341:SF41">
    <property type="entry name" value="5'-3' EXORIBONUCLEASE 2"/>
    <property type="match status" value="1"/>
</dbReference>
<feature type="domain" description="Xrn1 helical" evidence="6">
    <location>
        <begin position="294"/>
        <end position="372"/>
    </location>
</feature>
<gene>
    <name evidence="7" type="ORF">ENUP19_0061G0099</name>
</gene>
<dbReference type="Gene3D" id="3.40.50.12390">
    <property type="match status" value="2"/>
</dbReference>
<dbReference type="Pfam" id="PF17846">
    <property type="entry name" value="XRN_M"/>
    <property type="match status" value="2"/>
</dbReference>
<evidence type="ECO:0000313" key="7">
    <source>
        <dbReference type="EMBL" id="GAB1220939.1"/>
    </source>
</evidence>
<reference evidence="7 8" key="1">
    <citation type="journal article" date="2019" name="PLoS Negl. Trop. Dis.">
        <title>Whole genome sequencing of Entamoeba nuttalli reveals mammalian host-related molecular signatures and a novel octapeptide-repeat surface protein.</title>
        <authorList>
            <person name="Tanaka M."/>
            <person name="Makiuchi T."/>
            <person name="Komiyama T."/>
            <person name="Shiina T."/>
            <person name="Osaki K."/>
            <person name="Tachibana H."/>
        </authorList>
    </citation>
    <scope>NUCLEOTIDE SEQUENCE [LARGE SCALE GENOMIC DNA]</scope>
    <source>
        <strain evidence="7 8">P19-061405</strain>
    </source>
</reference>
<keyword evidence="8" id="KW-1185">Reference proteome</keyword>
<dbReference type="InterPro" id="IPR004859">
    <property type="entry name" value="Xrn1_N"/>
</dbReference>
<dbReference type="Pfam" id="PF03159">
    <property type="entry name" value="XRN_N"/>
    <property type="match status" value="2"/>
</dbReference>
<keyword evidence="3" id="KW-0269">Exonuclease</keyword>
<keyword evidence="4" id="KW-0175">Coiled coil</keyword>
<evidence type="ECO:0000256" key="1">
    <source>
        <dbReference type="ARBA" id="ARBA00022722"/>
    </source>
</evidence>
<proteinExistence type="predicted"/>
<dbReference type="InterPro" id="IPR027073">
    <property type="entry name" value="5_3_exoribonuclease"/>
</dbReference>
<protein>
    <recommendedName>
        <fullName evidence="9">5'-3' exonuclease domain containing protein</fullName>
    </recommendedName>
</protein>
<evidence type="ECO:0000259" key="6">
    <source>
        <dbReference type="Pfam" id="PF17846"/>
    </source>
</evidence>
<evidence type="ECO:0000256" key="3">
    <source>
        <dbReference type="ARBA" id="ARBA00022839"/>
    </source>
</evidence>
<evidence type="ECO:0000313" key="8">
    <source>
        <dbReference type="Proteomes" id="UP001628156"/>
    </source>
</evidence>
<evidence type="ECO:0000256" key="2">
    <source>
        <dbReference type="ARBA" id="ARBA00022801"/>
    </source>
</evidence>
<comment type="caution">
    <text evidence="7">The sequence shown here is derived from an EMBL/GenBank/DDBJ whole genome shotgun (WGS) entry which is preliminary data.</text>
</comment>